<evidence type="ECO:0000256" key="7">
    <source>
        <dbReference type="SAM" id="Phobius"/>
    </source>
</evidence>
<evidence type="ECO:0000256" key="2">
    <source>
        <dbReference type="ARBA" id="ARBA00009773"/>
    </source>
</evidence>
<evidence type="ECO:0000256" key="5">
    <source>
        <dbReference type="ARBA" id="ARBA00023136"/>
    </source>
</evidence>
<feature type="transmembrane region" description="Helical" evidence="7">
    <location>
        <begin position="320"/>
        <end position="345"/>
    </location>
</feature>
<reference evidence="8 10" key="1">
    <citation type="journal article" date="2014" name="ISME J.">
        <title>Trehalose/2-sulfotrehalose biosynthesis and glycine-betaine uptake are widely spread mechanisms for osmoadaptation in the Halobacteriales.</title>
        <authorList>
            <person name="Youssef N.H."/>
            <person name="Savage-Ashlock K.N."/>
            <person name="McCully A.L."/>
            <person name="Luedtke B."/>
            <person name="Shaw E.I."/>
            <person name="Hoff W.D."/>
            <person name="Elshahed M.S."/>
        </authorList>
    </citation>
    <scope>NUCLEOTIDE SEQUENCE [LARGE SCALE GENOMIC DNA]</scope>
    <source>
        <strain evidence="8 10">DX253</strain>
    </source>
</reference>
<keyword evidence="3 7" id="KW-0812">Transmembrane</keyword>
<dbReference type="PANTHER" id="PTHR21716">
    <property type="entry name" value="TRANSMEMBRANE PROTEIN"/>
    <property type="match status" value="1"/>
</dbReference>
<comment type="subcellular location">
    <subcellularLocation>
        <location evidence="1">Membrane</location>
        <topology evidence="1">Multi-pass membrane protein</topology>
    </subcellularLocation>
</comment>
<proteinExistence type="inferred from homology"/>
<feature type="compositionally biased region" description="Polar residues" evidence="6">
    <location>
        <begin position="365"/>
        <end position="374"/>
    </location>
</feature>
<feature type="transmembrane region" description="Helical" evidence="7">
    <location>
        <begin position="149"/>
        <end position="171"/>
    </location>
</feature>
<dbReference type="EMBL" id="AEMG01000013">
    <property type="protein sequence ID" value="EFW91558.1"/>
    <property type="molecule type" value="Genomic_DNA"/>
</dbReference>
<protein>
    <submittedName>
        <fullName evidence="8 9">Permease</fullName>
    </submittedName>
</protein>
<keyword evidence="4 7" id="KW-1133">Transmembrane helix</keyword>
<feature type="transmembrane region" description="Helical" evidence="7">
    <location>
        <begin position="282"/>
        <end position="308"/>
    </location>
</feature>
<name>E7QV40_HALPU</name>
<gene>
    <name evidence="9" type="ORF">SAMN05444342_3405</name>
    <name evidence="8" type="ORF">ZOD2009_13381</name>
</gene>
<dbReference type="OrthoDB" id="248610at2157"/>
<dbReference type="Pfam" id="PF01594">
    <property type="entry name" value="AI-2E_transport"/>
    <property type="match status" value="1"/>
</dbReference>
<evidence type="ECO:0000256" key="1">
    <source>
        <dbReference type="ARBA" id="ARBA00004141"/>
    </source>
</evidence>
<evidence type="ECO:0000313" key="9">
    <source>
        <dbReference type="EMBL" id="SHL24689.1"/>
    </source>
</evidence>
<dbReference type="AlphaFoldDB" id="E7QV40"/>
<evidence type="ECO:0000256" key="4">
    <source>
        <dbReference type="ARBA" id="ARBA00022989"/>
    </source>
</evidence>
<accession>E7QV40</accession>
<dbReference type="InterPro" id="IPR002549">
    <property type="entry name" value="AI-2E-like"/>
</dbReference>
<evidence type="ECO:0000313" key="10">
    <source>
        <dbReference type="Proteomes" id="UP000003751"/>
    </source>
</evidence>
<reference evidence="9" key="3">
    <citation type="submission" date="2016-11" db="EMBL/GenBank/DDBJ databases">
        <authorList>
            <person name="Jaros S."/>
            <person name="Januszkiewicz K."/>
            <person name="Wedrychowicz H."/>
        </authorList>
    </citation>
    <scope>NUCLEOTIDE SEQUENCE [LARGE SCALE GENOMIC DNA]</scope>
    <source>
        <strain evidence="9">DX253</strain>
    </source>
</reference>
<feature type="transmembrane region" description="Helical" evidence="7">
    <location>
        <begin position="244"/>
        <end position="270"/>
    </location>
</feature>
<keyword evidence="11" id="KW-1185">Reference proteome</keyword>
<dbReference type="STRING" id="797209.GCA_000376445_03813"/>
<dbReference type="PANTHER" id="PTHR21716:SF4">
    <property type="entry name" value="TRANSMEMBRANE PROTEIN 245"/>
    <property type="match status" value="1"/>
</dbReference>
<dbReference type="RefSeq" id="WP_007980600.1">
    <property type="nucleotide sequence ID" value="NZ_AEMG01000013.1"/>
</dbReference>
<comment type="similarity">
    <text evidence="2">Belongs to the autoinducer-2 exporter (AI-2E) (TC 2.A.86) family.</text>
</comment>
<feature type="region of interest" description="Disordered" evidence="6">
    <location>
        <begin position="364"/>
        <end position="431"/>
    </location>
</feature>
<evidence type="ECO:0000313" key="8">
    <source>
        <dbReference type="EMBL" id="EFW91558.1"/>
    </source>
</evidence>
<feature type="transmembrane region" description="Helical" evidence="7">
    <location>
        <begin position="64"/>
        <end position="86"/>
    </location>
</feature>
<dbReference type="PATRIC" id="fig|797209.4.peg.2634"/>
<reference evidence="11" key="2">
    <citation type="submission" date="2016-11" db="EMBL/GenBank/DDBJ databases">
        <authorList>
            <person name="Varghese N."/>
            <person name="Submissions S."/>
        </authorList>
    </citation>
    <scope>NUCLEOTIDE SEQUENCE [LARGE SCALE GENOMIC DNA]</scope>
    <source>
        <strain evidence="11">DX253</strain>
    </source>
</reference>
<sequence length="431" mass="46950">MDENLTLLQGRSRLAWWVVGLVLGVVVLFVFYSFEGTFVLGLFMYYATRPIYDRLEHRLGHPGLTAAAALVTVALPVVLLVSYAVAVSAVEVAEIAGESLQGYEGVLRPYFDLSSLTVHPQRILELAQQSQGEFMRFGGPELLTTVANVVAAFGTGLLQLFVALAFAFYLLRDDDKLVRWFVSDIGGERSTAYTYVEAVDRSLQTVYFGNILNAFVVGLAAAVVYNLANVFAPSGLSIPLPTLLGLLTGVASLVPVVGTKLVYVPIAAYLVVRSFDIGPRTLWFPVAFVALFVVVIDLVAEVIIRPYITGRELHVGLMLFAYIFGPLLFGWYGLFLGPLLLVLLVQFNRVVLPDLMQGNPIQAREVTSATGSEDSTQETDERVTSEPAEDGTEPTTETPDETDAKPEPETVEEGADESESRHDDGNDTSPT</sequence>
<evidence type="ECO:0000256" key="6">
    <source>
        <dbReference type="SAM" id="MobiDB-lite"/>
    </source>
</evidence>
<dbReference type="EMBL" id="FRAN01000005">
    <property type="protein sequence ID" value="SHL24689.1"/>
    <property type="molecule type" value="Genomic_DNA"/>
</dbReference>
<keyword evidence="5 7" id="KW-0472">Membrane</keyword>
<dbReference type="eggNOG" id="arCOG02642">
    <property type="taxonomic scope" value="Archaea"/>
</dbReference>
<dbReference type="Proteomes" id="UP000184203">
    <property type="component" value="Unassembled WGS sequence"/>
</dbReference>
<dbReference type="GO" id="GO:0016020">
    <property type="term" value="C:membrane"/>
    <property type="evidence" value="ECO:0007669"/>
    <property type="project" value="UniProtKB-SubCell"/>
</dbReference>
<feature type="transmembrane region" description="Helical" evidence="7">
    <location>
        <begin position="211"/>
        <end position="232"/>
    </location>
</feature>
<feature type="transmembrane region" description="Helical" evidence="7">
    <location>
        <begin position="14"/>
        <end position="43"/>
    </location>
</feature>
<evidence type="ECO:0000313" key="11">
    <source>
        <dbReference type="Proteomes" id="UP000184203"/>
    </source>
</evidence>
<organism evidence="8 10">
    <name type="scientific">Haladaptatus paucihalophilus DX253</name>
    <dbReference type="NCBI Taxonomy" id="797209"/>
    <lineage>
        <taxon>Archaea</taxon>
        <taxon>Methanobacteriati</taxon>
        <taxon>Methanobacteriota</taxon>
        <taxon>Stenosarchaea group</taxon>
        <taxon>Halobacteria</taxon>
        <taxon>Halobacteriales</taxon>
        <taxon>Haladaptataceae</taxon>
        <taxon>Haladaptatus</taxon>
    </lineage>
</organism>
<dbReference type="Proteomes" id="UP000003751">
    <property type="component" value="Unassembled WGS sequence"/>
</dbReference>
<evidence type="ECO:0000256" key="3">
    <source>
        <dbReference type="ARBA" id="ARBA00022692"/>
    </source>
</evidence>